<dbReference type="GO" id="GO:0016757">
    <property type="term" value="F:glycosyltransferase activity"/>
    <property type="evidence" value="ECO:0007669"/>
    <property type="project" value="UniProtKB-KW"/>
</dbReference>
<protein>
    <submittedName>
        <fullName evidence="2">Glycosyltransferase</fullName>
        <ecNumber evidence="2">2.4.-.-</ecNumber>
    </submittedName>
</protein>
<dbReference type="InterPro" id="IPR011990">
    <property type="entry name" value="TPR-like_helical_dom_sf"/>
</dbReference>
<keyword evidence="3" id="KW-1185">Reference proteome</keyword>
<evidence type="ECO:0000313" key="3">
    <source>
        <dbReference type="Proteomes" id="UP001310386"/>
    </source>
</evidence>
<comment type="caution">
    <text evidence="2">The sequence shown here is derived from an EMBL/GenBank/DDBJ whole genome shotgun (WGS) entry which is preliminary data.</text>
</comment>
<dbReference type="SUPFAM" id="SSF48452">
    <property type="entry name" value="TPR-like"/>
    <property type="match status" value="1"/>
</dbReference>
<dbReference type="Gene3D" id="1.25.40.10">
    <property type="entry name" value="Tetratricopeptide repeat domain"/>
    <property type="match status" value="1"/>
</dbReference>
<sequence>MKKLLSLCMIVKNEEKVLGRCLKSVKTLVDEIIIVDTGSTDSTKEIAKSFTEHVYDFEWVNDFSAARNYSIQQATGKWILVLDADEYVSEEDFQALRDYLIKANPTVPVVYLLPIINYTGESERLVSGIIESTGARLFPNHPDINYSSPIHEQLRYLHGELKYDSFPLRIYHTGYLSDVSIRQNKAERNMNIFSEKLVGQKKLNAYENFTLAREYINAKNYKKALYYLQKAYDRAKPDNIWLPFCIDDLISTYLQLGRLTDAFALIQKQLSLYPQYVDYYCLSGLFFHHFGFYDKAQELLETCVRLAEEAERSKRSFALVKPDYGYRIPYQILYQIARTDDDLEKMVFYLTKLLQINPNQIQFLFELCELLQIHEPAEKIVSFLQKLYPLSNPGNRLFLLQTSILLGNPTLADTYYEACLESGIPLSHNIKLKYYFLKHDRKSFDETIPRFSTGEQHAEHTSSQLLNTAIAWNEPAYLAHIHEVDPDLLNKLHLAQDFFVKDEIQVETEDEIGHATAIAIDLFRSGYFEAYDRFVAKIKNWDVMNRLADYFSAHGYKDIAFDYYSMLFEKGALQANGLEFIGRHFINQGEYQDGLLLLQQAIDQHSASIPLFTLYLQTCRDKDNKFAVKEKLFEIYPSCRNLSILSSL</sequence>
<reference evidence="2" key="1">
    <citation type="submission" date="2023-12" db="EMBL/GenBank/DDBJ databases">
        <title>Fervidustalea candida gen. nov., sp. nov., a novel member of the family Paenibacillaceae isolated from a geothermal area.</title>
        <authorList>
            <person name="Li W.-J."/>
            <person name="Jiao J.-Y."/>
            <person name="Chen Y."/>
        </authorList>
    </citation>
    <scope>NUCLEOTIDE SEQUENCE</scope>
    <source>
        <strain evidence="2">SYSU GA230002</strain>
    </source>
</reference>
<feature type="domain" description="Glycosyltransferase 2-like" evidence="1">
    <location>
        <begin position="6"/>
        <end position="110"/>
    </location>
</feature>
<dbReference type="PANTHER" id="PTHR43630:SF2">
    <property type="entry name" value="GLYCOSYLTRANSFERASE"/>
    <property type="match status" value="1"/>
</dbReference>
<evidence type="ECO:0000259" key="1">
    <source>
        <dbReference type="Pfam" id="PF00535"/>
    </source>
</evidence>
<dbReference type="SUPFAM" id="SSF53448">
    <property type="entry name" value="Nucleotide-diphospho-sugar transferases"/>
    <property type="match status" value="1"/>
</dbReference>
<dbReference type="EMBL" id="JAYJLD010000016">
    <property type="protein sequence ID" value="MEB3102352.1"/>
    <property type="molecule type" value="Genomic_DNA"/>
</dbReference>
<dbReference type="Gene3D" id="3.90.550.10">
    <property type="entry name" value="Spore Coat Polysaccharide Biosynthesis Protein SpsA, Chain A"/>
    <property type="match status" value="1"/>
</dbReference>
<keyword evidence="2" id="KW-0808">Transferase</keyword>
<dbReference type="Proteomes" id="UP001310386">
    <property type="component" value="Unassembled WGS sequence"/>
</dbReference>
<keyword evidence="2" id="KW-0328">Glycosyltransferase</keyword>
<gene>
    <name evidence="2" type="ORF">VF724_11840</name>
</gene>
<dbReference type="PANTHER" id="PTHR43630">
    <property type="entry name" value="POLY-BETA-1,6-N-ACETYL-D-GLUCOSAMINE SYNTHASE"/>
    <property type="match status" value="1"/>
</dbReference>
<proteinExistence type="predicted"/>
<dbReference type="RefSeq" id="WP_371754475.1">
    <property type="nucleotide sequence ID" value="NZ_JAYJLD010000016.1"/>
</dbReference>
<dbReference type="InterPro" id="IPR001173">
    <property type="entry name" value="Glyco_trans_2-like"/>
</dbReference>
<accession>A0ABU5ZJG3</accession>
<dbReference type="CDD" id="cd02511">
    <property type="entry name" value="Beta4Glucosyltransferase"/>
    <property type="match status" value="1"/>
</dbReference>
<evidence type="ECO:0000313" key="2">
    <source>
        <dbReference type="EMBL" id="MEB3102352.1"/>
    </source>
</evidence>
<dbReference type="InterPro" id="IPR029044">
    <property type="entry name" value="Nucleotide-diphossugar_trans"/>
</dbReference>
<organism evidence="2 3">
    <name type="scientific">Ferviditalea candida</name>
    <dbReference type="NCBI Taxonomy" id="3108399"/>
    <lineage>
        <taxon>Bacteria</taxon>
        <taxon>Bacillati</taxon>
        <taxon>Bacillota</taxon>
        <taxon>Bacilli</taxon>
        <taxon>Bacillales</taxon>
        <taxon>Paenibacillaceae</taxon>
        <taxon>Ferviditalea</taxon>
    </lineage>
</organism>
<dbReference type="EC" id="2.4.-.-" evidence="2"/>
<dbReference type="Pfam" id="PF00535">
    <property type="entry name" value="Glycos_transf_2"/>
    <property type="match status" value="1"/>
</dbReference>
<name>A0ABU5ZJG3_9BACL</name>